<protein>
    <submittedName>
        <fullName evidence="1">Transcriptional regulator, BadM/Rrf2 family</fullName>
    </submittedName>
</protein>
<dbReference type="SUPFAM" id="SSF46785">
    <property type="entry name" value="Winged helix' DNA-binding domain"/>
    <property type="match status" value="1"/>
</dbReference>
<sequence>MSESASYIQKEIMRILKENRTSYANPMNSWAISRRLNVTPSYIREQAKQLSDRGLLNVRRGPGGGYFIDSNGEDNS</sequence>
<dbReference type="Proteomes" id="UP000002377">
    <property type="component" value="Chromosome"/>
</dbReference>
<evidence type="ECO:0000313" key="1">
    <source>
        <dbReference type="EMBL" id="ADG83622.1"/>
    </source>
</evidence>
<gene>
    <name evidence="1" type="ordered locus">TherJR_2790</name>
</gene>
<dbReference type="InterPro" id="IPR036388">
    <property type="entry name" value="WH-like_DNA-bd_sf"/>
</dbReference>
<accession>D5XCU6</accession>
<organism evidence="1 2">
    <name type="scientific">Thermincola potens (strain JR)</name>
    <dbReference type="NCBI Taxonomy" id="635013"/>
    <lineage>
        <taxon>Bacteria</taxon>
        <taxon>Bacillati</taxon>
        <taxon>Bacillota</taxon>
        <taxon>Clostridia</taxon>
        <taxon>Eubacteriales</taxon>
        <taxon>Thermincolaceae</taxon>
        <taxon>Thermincola</taxon>
    </lineage>
</organism>
<dbReference type="RefSeq" id="WP_013121612.1">
    <property type="nucleotide sequence ID" value="NC_014152.1"/>
</dbReference>
<dbReference type="Gene3D" id="1.10.10.10">
    <property type="entry name" value="Winged helix-like DNA-binding domain superfamily/Winged helix DNA-binding domain"/>
    <property type="match status" value="1"/>
</dbReference>
<dbReference type="InterPro" id="IPR011991">
    <property type="entry name" value="ArsR-like_HTH"/>
</dbReference>
<dbReference type="CDD" id="cd00090">
    <property type="entry name" value="HTH_ARSR"/>
    <property type="match status" value="1"/>
</dbReference>
<dbReference type="InterPro" id="IPR000944">
    <property type="entry name" value="Tscrpt_reg_Rrf2"/>
</dbReference>
<reference evidence="1 2" key="1">
    <citation type="submission" date="2010-05" db="EMBL/GenBank/DDBJ databases">
        <title>Complete sequence of Thermincola sp. JR.</title>
        <authorList>
            <consortium name="US DOE Joint Genome Institute"/>
            <person name="Lucas S."/>
            <person name="Copeland A."/>
            <person name="Lapidus A."/>
            <person name="Cheng J.-F."/>
            <person name="Bruce D."/>
            <person name="Goodwin L."/>
            <person name="Pitluck S."/>
            <person name="Chertkov O."/>
            <person name="Detter J.C."/>
            <person name="Han C."/>
            <person name="Tapia R."/>
            <person name="Land M."/>
            <person name="Hauser L."/>
            <person name="Kyrpides N."/>
            <person name="Mikhailova N."/>
            <person name="Hazen T.C."/>
            <person name="Woyke T."/>
        </authorList>
    </citation>
    <scope>NUCLEOTIDE SEQUENCE [LARGE SCALE GENOMIC DNA]</scope>
    <source>
        <strain evidence="1 2">JR</strain>
    </source>
</reference>
<name>D5XCU6_THEPJ</name>
<proteinExistence type="predicted"/>
<dbReference type="EMBL" id="CP002028">
    <property type="protein sequence ID" value="ADG83622.1"/>
    <property type="molecule type" value="Genomic_DNA"/>
</dbReference>
<dbReference type="AlphaFoldDB" id="D5XCU6"/>
<evidence type="ECO:0000313" key="2">
    <source>
        <dbReference type="Proteomes" id="UP000002377"/>
    </source>
</evidence>
<dbReference type="eggNOG" id="COG1959">
    <property type="taxonomic scope" value="Bacteria"/>
</dbReference>
<keyword evidence="2" id="KW-1185">Reference proteome</keyword>
<dbReference type="PROSITE" id="PS51197">
    <property type="entry name" value="HTH_RRF2_2"/>
    <property type="match status" value="1"/>
</dbReference>
<dbReference type="HOGENOM" id="CLU_2667829_0_0_9"/>
<dbReference type="STRING" id="635013.TherJR_2790"/>
<dbReference type="KEGG" id="tjr:TherJR_2790"/>
<dbReference type="InterPro" id="IPR036390">
    <property type="entry name" value="WH_DNA-bd_sf"/>
</dbReference>
<dbReference type="Pfam" id="PF02082">
    <property type="entry name" value="Rrf2"/>
    <property type="match status" value="1"/>
</dbReference>